<organism evidence="1 2">
    <name type="scientific">Ixodes persulcatus</name>
    <name type="common">Taiga tick</name>
    <dbReference type="NCBI Taxonomy" id="34615"/>
    <lineage>
        <taxon>Eukaryota</taxon>
        <taxon>Metazoa</taxon>
        <taxon>Ecdysozoa</taxon>
        <taxon>Arthropoda</taxon>
        <taxon>Chelicerata</taxon>
        <taxon>Arachnida</taxon>
        <taxon>Acari</taxon>
        <taxon>Parasitiformes</taxon>
        <taxon>Ixodida</taxon>
        <taxon>Ixodoidea</taxon>
        <taxon>Ixodidae</taxon>
        <taxon>Ixodinae</taxon>
        <taxon>Ixodes</taxon>
    </lineage>
</organism>
<dbReference type="Proteomes" id="UP000805193">
    <property type="component" value="Unassembled WGS sequence"/>
</dbReference>
<dbReference type="EMBL" id="JABSTQ010009914">
    <property type="protein sequence ID" value="KAG0424955.1"/>
    <property type="molecule type" value="Genomic_DNA"/>
</dbReference>
<reference evidence="1 2" key="1">
    <citation type="journal article" date="2020" name="Cell">
        <title>Large-Scale Comparative Analyses of Tick Genomes Elucidate Their Genetic Diversity and Vector Capacities.</title>
        <authorList>
            <consortium name="Tick Genome and Microbiome Consortium (TIGMIC)"/>
            <person name="Jia N."/>
            <person name="Wang J."/>
            <person name="Shi W."/>
            <person name="Du L."/>
            <person name="Sun Y."/>
            <person name="Zhan W."/>
            <person name="Jiang J.F."/>
            <person name="Wang Q."/>
            <person name="Zhang B."/>
            <person name="Ji P."/>
            <person name="Bell-Sakyi L."/>
            <person name="Cui X.M."/>
            <person name="Yuan T.T."/>
            <person name="Jiang B.G."/>
            <person name="Yang W.F."/>
            <person name="Lam T.T."/>
            <person name="Chang Q.C."/>
            <person name="Ding S.J."/>
            <person name="Wang X.J."/>
            <person name="Zhu J.G."/>
            <person name="Ruan X.D."/>
            <person name="Zhao L."/>
            <person name="Wei J.T."/>
            <person name="Ye R.Z."/>
            <person name="Que T.C."/>
            <person name="Du C.H."/>
            <person name="Zhou Y.H."/>
            <person name="Cheng J.X."/>
            <person name="Dai P.F."/>
            <person name="Guo W.B."/>
            <person name="Han X.H."/>
            <person name="Huang E.J."/>
            <person name="Li L.F."/>
            <person name="Wei W."/>
            <person name="Gao Y.C."/>
            <person name="Liu J.Z."/>
            <person name="Shao H.Z."/>
            <person name="Wang X."/>
            <person name="Wang C.C."/>
            <person name="Yang T.C."/>
            <person name="Huo Q.B."/>
            <person name="Li W."/>
            <person name="Chen H.Y."/>
            <person name="Chen S.E."/>
            <person name="Zhou L.G."/>
            <person name="Ni X.B."/>
            <person name="Tian J.H."/>
            <person name="Sheng Y."/>
            <person name="Liu T."/>
            <person name="Pan Y.S."/>
            <person name="Xia L.Y."/>
            <person name="Li J."/>
            <person name="Zhao F."/>
            <person name="Cao W.C."/>
        </authorList>
    </citation>
    <scope>NUCLEOTIDE SEQUENCE [LARGE SCALE GENOMIC DNA]</scope>
    <source>
        <strain evidence="1">Iper-2018</strain>
    </source>
</reference>
<proteinExistence type="predicted"/>
<name>A0AC60PX67_IXOPE</name>
<evidence type="ECO:0000313" key="2">
    <source>
        <dbReference type="Proteomes" id="UP000805193"/>
    </source>
</evidence>
<comment type="caution">
    <text evidence="1">The sequence shown here is derived from an EMBL/GenBank/DDBJ whole genome shotgun (WGS) entry which is preliminary data.</text>
</comment>
<gene>
    <name evidence="1" type="ORF">HPB47_027847</name>
</gene>
<keyword evidence="2" id="KW-1185">Reference proteome</keyword>
<sequence length="186" mass="20950">MTACLAPWGSPDSSPFRDDRRRWPRGFSPRGPSSPRREFPRLNGWPRNFFEKRRGPAEKINGVDCFRERSPVHWAETESSAREANPQRTPYLTAHWRNVHGAGFFCLLHAYFAEEPVTDPGIFAWEIRDRLLAEGVCDKANVPSVSSISRILRNKMAPCSPSPVAATPGKVPCVEVTHRTTPSAPR</sequence>
<accession>A0AC60PX67</accession>
<evidence type="ECO:0000313" key="1">
    <source>
        <dbReference type="EMBL" id="KAG0424955.1"/>
    </source>
</evidence>
<protein>
    <submittedName>
        <fullName evidence="1">Uncharacterized protein</fullName>
    </submittedName>
</protein>